<dbReference type="EMBL" id="LJIJ01000094">
    <property type="protein sequence ID" value="ODN02848.1"/>
    <property type="molecule type" value="Genomic_DNA"/>
</dbReference>
<name>A0A1D2NC63_ORCCI</name>
<keyword evidence="2" id="KW-1185">Reference proteome</keyword>
<accession>A0A1D2NC63</accession>
<dbReference type="Proteomes" id="UP000094527">
    <property type="component" value="Unassembled WGS sequence"/>
</dbReference>
<sequence length="396" mass="46066">MLAISLLRYWWLRPLIPDPLEVKEHDPLKSQSLSSFMEPYSGPQLSRTQLWSRIPHFIGGMDPMQRSIVEIEKAVAEGKDMILVESEMAGHIYFHYVSHGWLLQENTIFYGLLGLYISYAHPKAWYLYTPYSILALMHSYVYFRVYKNDRLSQYQAYDDDRHPVSNLITAWVLGQRPDHYQYVLKKEKVLTWEIVSELSLYSSMISTFIRLWQIEEYLVGSSLVPSVQLPQSLTEELYAPAYSSGYFQPIELISVAPGYFLPSHIRNVQGWFDIPWLKIRLKPIKYDLAMIICVLGGYFVFKAVEHFVSGPDQEIDEIGREWADSDDGNQPCESGGDPYWVETQEEDETMVIRTKHTGQENMLQNQELQEITRIASQIPYGWKPPGYSENHYGVFT</sequence>
<reference evidence="1 2" key="1">
    <citation type="journal article" date="2016" name="Genome Biol. Evol.">
        <title>Gene Family Evolution Reflects Adaptation to Soil Environmental Stressors in the Genome of the Collembolan Orchesella cincta.</title>
        <authorList>
            <person name="Faddeeva-Vakhrusheva A."/>
            <person name="Derks M.F."/>
            <person name="Anvar S.Y."/>
            <person name="Agamennone V."/>
            <person name="Suring W."/>
            <person name="Smit S."/>
            <person name="van Straalen N.M."/>
            <person name="Roelofs D."/>
        </authorList>
    </citation>
    <scope>NUCLEOTIDE SEQUENCE [LARGE SCALE GENOMIC DNA]</scope>
    <source>
        <tissue evidence="1">Mixed pool</tissue>
    </source>
</reference>
<evidence type="ECO:0000313" key="2">
    <source>
        <dbReference type="Proteomes" id="UP000094527"/>
    </source>
</evidence>
<evidence type="ECO:0000313" key="1">
    <source>
        <dbReference type="EMBL" id="ODN02848.1"/>
    </source>
</evidence>
<proteinExistence type="predicted"/>
<protein>
    <submittedName>
        <fullName evidence="1">Uncharacterized protein</fullName>
    </submittedName>
</protein>
<comment type="caution">
    <text evidence="1">The sequence shown here is derived from an EMBL/GenBank/DDBJ whole genome shotgun (WGS) entry which is preliminary data.</text>
</comment>
<dbReference type="OrthoDB" id="25157at2759"/>
<gene>
    <name evidence="1" type="ORF">Ocin01_03832</name>
</gene>
<dbReference type="AlphaFoldDB" id="A0A1D2NC63"/>
<organism evidence="1 2">
    <name type="scientific">Orchesella cincta</name>
    <name type="common">Springtail</name>
    <name type="synonym">Podura cincta</name>
    <dbReference type="NCBI Taxonomy" id="48709"/>
    <lineage>
        <taxon>Eukaryota</taxon>
        <taxon>Metazoa</taxon>
        <taxon>Ecdysozoa</taxon>
        <taxon>Arthropoda</taxon>
        <taxon>Hexapoda</taxon>
        <taxon>Collembola</taxon>
        <taxon>Entomobryomorpha</taxon>
        <taxon>Entomobryoidea</taxon>
        <taxon>Orchesellidae</taxon>
        <taxon>Orchesellinae</taxon>
        <taxon>Orchesella</taxon>
    </lineage>
</organism>